<gene>
    <name evidence="1" type="ORF">B296_00005836</name>
</gene>
<evidence type="ECO:0000313" key="1">
    <source>
        <dbReference type="EMBL" id="RRT84009.1"/>
    </source>
</evidence>
<accession>A0A427B690</accession>
<name>A0A427B690_ENSVE</name>
<sequence>MAPLQSITVRSPCGSCSCKILYHISNTHWNQHCVGRLRVAVEGKKGSRRVEEDPDLGNEKVKPRLTWPRPCLLRPPFLRLKVCRKDEEIEIRSVTEERHRSYGFDGSPSSGPRCGIDHLGFRLKASTAK</sequence>
<dbReference type="Proteomes" id="UP000287651">
    <property type="component" value="Unassembled WGS sequence"/>
</dbReference>
<evidence type="ECO:0000313" key="2">
    <source>
        <dbReference type="Proteomes" id="UP000287651"/>
    </source>
</evidence>
<proteinExistence type="predicted"/>
<dbReference type="AlphaFoldDB" id="A0A427B690"/>
<organism evidence="1 2">
    <name type="scientific">Ensete ventricosum</name>
    <name type="common">Abyssinian banana</name>
    <name type="synonym">Musa ensete</name>
    <dbReference type="NCBI Taxonomy" id="4639"/>
    <lineage>
        <taxon>Eukaryota</taxon>
        <taxon>Viridiplantae</taxon>
        <taxon>Streptophyta</taxon>
        <taxon>Embryophyta</taxon>
        <taxon>Tracheophyta</taxon>
        <taxon>Spermatophyta</taxon>
        <taxon>Magnoliopsida</taxon>
        <taxon>Liliopsida</taxon>
        <taxon>Zingiberales</taxon>
        <taxon>Musaceae</taxon>
        <taxon>Ensete</taxon>
    </lineage>
</organism>
<comment type="caution">
    <text evidence="1">The sequence shown here is derived from an EMBL/GenBank/DDBJ whole genome shotgun (WGS) entry which is preliminary data.</text>
</comment>
<protein>
    <submittedName>
        <fullName evidence="1">Uncharacterized protein</fullName>
    </submittedName>
</protein>
<dbReference type="EMBL" id="AMZH03000392">
    <property type="protein sequence ID" value="RRT84009.1"/>
    <property type="molecule type" value="Genomic_DNA"/>
</dbReference>
<reference evidence="1 2" key="1">
    <citation type="journal article" date="2014" name="Agronomy (Basel)">
        <title>A Draft Genome Sequence for Ensete ventricosum, the Drought-Tolerant Tree Against Hunger.</title>
        <authorList>
            <person name="Harrison J."/>
            <person name="Moore K.A."/>
            <person name="Paszkiewicz K."/>
            <person name="Jones T."/>
            <person name="Grant M."/>
            <person name="Ambacheew D."/>
            <person name="Muzemil S."/>
            <person name="Studholme D.J."/>
        </authorList>
    </citation>
    <scope>NUCLEOTIDE SEQUENCE [LARGE SCALE GENOMIC DNA]</scope>
</reference>